<protein>
    <submittedName>
        <fullName evidence="1">Nucleotidyltransferase domain-containing protein</fullName>
    </submittedName>
</protein>
<keyword evidence="2" id="KW-1185">Reference proteome</keyword>
<name>A0ABV0C2V1_9SPHI</name>
<comment type="caution">
    <text evidence="1">The sequence shown here is derived from an EMBL/GenBank/DDBJ whole genome shotgun (WGS) entry which is preliminary data.</text>
</comment>
<dbReference type="PANTHER" id="PTHR34817:SF1">
    <property type="entry name" value="NUCLEOTIDYLTRANSFERASE"/>
    <property type="match status" value="1"/>
</dbReference>
<accession>A0ABV0C2V1</accession>
<dbReference type="PANTHER" id="PTHR34817">
    <property type="entry name" value="NUCLEOTIDYLTRANSFERASE"/>
    <property type="match status" value="1"/>
</dbReference>
<proteinExistence type="predicted"/>
<dbReference type="Proteomes" id="UP001409291">
    <property type="component" value="Unassembled WGS sequence"/>
</dbReference>
<dbReference type="RefSeq" id="WP_346582892.1">
    <property type="nucleotide sequence ID" value="NZ_JBDJNQ010000013.1"/>
</dbReference>
<dbReference type="InterPro" id="IPR018775">
    <property type="entry name" value="RlaP"/>
</dbReference>
<evidence type="ECO:0000313" key="2">
    <source>
        <dbReference type="Proteomes" id="UP001409291"/>
    </source>
</evidence>
<organism evidence="1 2">
    <name type="scientific">Sphingobacterium kitahiroshimense</name>
    <dbReference type="NCBI Taxonomy" id="470446"/>
    <lineage>
        <taxon>Bacteria</taxon>
        <taxon>Pseudomonadati</taxon>
        <taxon>Bacteroidota</taxon>
        <taxon>Sphingobacteriia</taxon>
        <taxon>Sphingobacteriales</taxon>
        <taxon>Sphingobacteriaceae</taxon>
        <taxon>Sphingobacterium</taxon>
    </lineage>
</organism>
<evidence type="ECO:0000313" key="1">
    <source>
        <dbReference type="EMBL" id="MEN5380034.1"/>
    </source>
</evidence>
<reference evidence="1 2" key="1">
    <citation type="submission" date="2024-04" db="EMBL/GenBank/DDBJ databases">
        <title>WGS of bacteria from Torrens River.</title>
        <authorList>
            <person name="Wyrsch E.R."/>
            <person name="Drigo B."/>
        </authorList>
    </citation>
    <scope>NUCLEOTIDE SEQUENCE [LARGE SCALE GENOMIC DNA]</scope>
    <source>
        <strain evidence="1 2">TWI391</strain>
    </source>
</reference>
<dbReference type="EMBL" id="JBDJNQ010000013">
    <property type="protein sequence ID" value="MEN5380034.1"/>
    <property type="molecule type" value="Genomic_DNA"/>
</dbReference>
<gene>
    <name evidence="1" type="ORF">ABE541_22390</name>
</gene>
<dbReference type="Pfam" id="PF10127">
    <property type="entry name" value="RlaP"/>
    <property type="match status" value="1"/>
</dbReference>
<sequence length="353" mass="40474">MMTIKDLHDQNLILFKAITGSRAYGLDTAVSDTDIKGVFYLPKNVFYGLSYIAQINNDSHDEVYYELGRFVELLSKNNPGAMELLASASASILINHPLMANFQFKKLLNMGLIDSFVQYAMQQVKKAKGLNKKINNPHVGARKSLLDFAYIMSSGKSYPVESWLQDHKLKSHFCGLIKLNHCKNVFALYYDKNEQGLYRGIMAKADSHEVALSSIAKGDETLALLFVNHEAYSSYCKDFKAYKEWEKKRNVMRYAGTVAHGQGYDAKNMMHTIRLMEVARDLLLKGELILKRPNREALLEIKSGRWTYDELCRKVEVIQCEIDEMYFESSFPKSVDTTYLEKSLLQIRESLYQ</sequence>